<evidence type="ECO:0000313" key="2">
    <source>
        <dbReference type="EMBL" id="GAE57469.1"/>
    </source>
</evidence>
<accession>W4SNF1</accession>
<gene>
    <name evidence="2" type="ORF">XPR_4104</name>
</gene>
<feature type="compositionally biased region" description="Basic residues" evidence="1">
    <location>
        <begin position="15"/>
        <end position="28"/>
    </location>
</feature>
<feature type="region of interest" description="Disordered" evidence="1">
    <location>
        <begin position="90"/>
        <end position="125"/>
    </location>
</feature>
<comment type="caution">
    <text evidence="2">The sequence shown here is derived from an EMBL/GenBank/DDBJ whole genome shotgun (WGS) entry which is preliminary data.</text>
</comment>
<dbReference type="Proteomes" id="UP000019084">
    <property type="component" value="Unassembled WGS sequence"/>
</dbReference>
<feature type="non-terminal residue" evidence="2">
    <location>
        <position position="205"/>
    </location>
</feature>
<protein>
    <submittedName>
        <fullName evidence="2">Uncharacterized protein</fullName>
    </submittedName>
</protein>
<proteinExistence type="predicted"/>
<reference evidence="2 3" key="1">
    <citation type="submission" date="2014-01" db="EMBL/GenBank/DDBJ databases">
        <title>Genome sequence and analysis of Xanthomonas arboricola pv. pruni.</title>
        <authorList>
            <person name="Fujikawa T."/>
            <person name="Nakazono-Nagaoka E."/>
        </authorList>
    </citation>
    <scope>NUCLEOTIDE SEQUENCE [LARGE SCALE GENOMIC DNA]</scope>
    <source>
        <strain evidence="3">MAFF 301420</strain>
    </source>
</reference>
<dbReference type="EMBL" id="BAVC01000342">
    <property type="protein sequence ID" value="GAE57469.1"/>
    <property type="molecule type" value="Genomic_DNA"/>
</dbReference>
<feature type="region of interest" description="Disordered" evidence="1">
    <location>
        <begin position="1"/>
        <end position="42"/>
    </location>
</feature>
<feature type="region of interest" description="Disordered" evidence="1">
    <location>
        <begin position="147"/>
        <end position="205"/>
    </location>
</feature>
<evidence type="ECO:0000256" key="1">
    <source>
        <dbReference type="SAM" id="MobiDB-lite"/>
    </source>
</evidence>
<dbReference type="AlphaFoldDB" id="W4SNF1"/>
<name>W4SNF1_9XANT</name>
<sequence>RRPQRRTARAERPRAGRRHRLPGYRRRPAVPAGRRQDRSGRGLRLCLPRLQRVPAADRAVEGRPAVGRALRLRAGDVRRPVGRLRPCVLRRRNPGRAGKDPRSAVQGHPHRADPQGRARQGFGAGHRRVLRQVRRGPEDLHRHHEQLRRVGQDQPRQAVRHPQQAHRHPVADRQRQVPGQGPELPGHAAHCRSPDCARTRHAGQV</sequence>
<feature type="non-terminal residue" evidence="2">
    <location>
        <position position="1"/>
    </location>
</feature>
<organism evidence="2 3">
    <name type="scientific">Xanthomonas arboricola pv. pruni MAFF 301420</name>
    <dbReference type="NCBI Taxonomy" id="1418095"/>
    <lineage>
        <taxon>Bacteria</taxon>
        <taxon>Pseudomonadati</taxon>
        <taxon>Pseudomonadota</taxon>
        <taxon>Gammaproteobacteria</taxon>
        <taxon>Lysobacterales</taxon>
        <taxon>Lysobacteraceae</taxon>
        <taxon>Xanthomonas</taxon>
    </lineage>
</organism>
<evidence type="ECO:0000313" key="3">
    <source>
        <dbReference type="Proteomes" id="UP000019084"/>
    </source>
</evidence>